<feature type="non-terminal residue" evidence="2">
    <location>
        <position position="1"/>
    </location>
</feature>
<name>A0A8S2USY4_9BILA</name>
<evidence type="ECO:0000313" key="3">
    <source>
        <dbReference type="Proteomes" id="UP000676336"/>
    </source>
</evidence>
<dbReference type="Proteomes" id="UP000676336">
    <property type="component" value="Unassembled WGS sequence"/>
</dbReference>
<evidence type="ECO:0000256" key="1">
    <source>
        <dbReference type="SAM" id="MobiDB-lite"/>
    </source>
</evidence>
<dbReference type="EMBL" id="CAJOBI010047169">
    <property type="protein sequence ID" value="CAF4353336.1"/>
    <property type="molecule type" value="Genomic_DNA"/>
</dbReference>
<feature type="compositionally biased region" description="Polar residues" evidence="1">
    <location>
        <begin position="51"/>
        <end position="79"/>
    </location>
</feature>
<evidence type="ECO:0000313" key="2">
    <source>
        <dbReference type="EMBL" id="CAF4353336.1"/>
    </source>
</evidence>
<gene>
    <name evidence="2" type="ORF">SMN809_LOCUS28346</name>
</gene>
<reference evidence="2" key="1">
    <citation type="submission" date="2021-02" db="EMBL/GenBank/DDBJ databases">
        <authorList>
            <person name="Nowell W R."/>
        </authorList>
    </citation>
    <scope>NUCLEOTIDE SEQUENCE</scope>
</reference>
<feature type="region of interest" description="Disordered" evidence="1">
    <location>
        <begin position="43"/>
        <end position="79"/>
    </location>
</feature>
<feature type="region of interest" description="Disordered" evidence="1">
    <location>
        <begin position="99"/>
        <end position="120"/>
    </location>
</feature>
<comment type="caution">
    <text evidence="2">The sequence shown here is derived from an EMBL/GenBank/DDBJ whole genome shotgun (WGS) entry which is preliminary data.</text>
</comment>
<organism evidence="2 3">
    <name type="scientific">Rotaria magnacalcarata</name>
    <dbReference type="NCBI Taxonomy" id="392030"/>
    <lineage>
        <taxon>Eukaryota</taxon>
        <taxon>Metazoa</taxon>
        <taxon>Spiralia</taxon>
        <taxon>Gnathifera</taxon>
        <taxon>Rotifera</taxon>
        <taxon>Eurotatoria</taxon>
        <taxon>Bdelloidea</taxon>
        <taxon>Philodinida</taxon>
        <taxon>Philodinidae</taxon>
        <taxon>Rotaria</taxon>
    </lineage>
</organism>
<proteinExistence type="predicted"/>
<protein>
    <submittedName>
        <fullName evidence="2">Uncharacterized protein</fullName>
    </submittedName>
</protein>
<sequence length="131" mass="15023">SCIRLSLSNSTNQQYHQVLVEYQDLKRFRSSLVSVSPSTNIRDKVHLMRKTTGNNENDLPNQQTNYDDQNRSSCTNSINNLSLRKSSISQNFRNGRCRRNCASNHQSDTPDTTDDNNSNVTTKIVFHDRSQ</sequence>
<accession>A0A8S2USY4</accession>
<dbReference type="AlphaFoldDB" id="A0A8S2USY4"/>